<dbReference type="PANTHER" id="PTHR15263:SF1">
    <property type="entry name" value="NF-KAPPA-B INHIBITOR-LIKE PROTEIN 1"/>
    <property type="match status" value="1"/>
</dbReference>
<dbReference type="PANTHER" id="PTHR15263">
    <property type="entry name" value="I-KAPPA-B-LIKE PROTEIN IKBL"/>
    <property type="match status" value="1"/>
</dbReference>
<keyword evidence="4" id="KW-0677">Repeat</keyword>
<dbReference type="AlphaFoldDB" id="A0AAW0H7Y5"/>
<keyword evidence="3" id="KW-0597">Phosphoprotein</keyword>
<evidence type="ECO:0000256" key="2">
    <source>
        <dbReference type="ARBA" id="ARBA00014259"/>
    </source>
</evidence>
<evidence type="ECO:0000256" key="5">
    <source>
        <dbReference type="ARBA" id="ARBA00023043"/>
    </source>
</evidence>
<dbReference type="SUPFAM" id="SSF48403">
    <property type="entry name" value="Ankyrin repeat"/>
    <property type="match status" value="1"/>
</dbReference>
<dbReference type="InterPro" id="IPR036770">
    <property type="entry name" value="Ankyrin_rpt-contain_sf"/>
</dbReference>
<keyword evidence="6" id="KW-0539">Nucleus</keyword>
<dbReference type="InterPro" id="IPR038753">
    <property type="entry name" value="NFKBIL1"/>
</dbReference>
<comment type="subcellular location">
    <subcellularLocation>
        <location evidence="1">Nucleus</location>
    </subcellularLocation>
</comment>
<proteinExistence type="predicted"/>
<keyword evidence="5" id="KW-0040">ANK repeat</keyword>
<evidence type="ECO:0000313" key="10">
    <source>
        <dbReference type="EMBL" id="KAK7797232.1"/>
    </source>
</evidence>
<evidence type="ECO:0000256" key="8">
    <source>
        <dbReference type="ARBA" id="ARBA00030802"/>
    </source>
</evidence>
<name>A0AAW0H7Y5_MYOGA</name>
<dbReference type="Gene3D" id="1.25.40.20">
    <property type="entry name" value="Ankyrin repeat-containing domain"/>
    <property type="match status" value="1"/>
</dbReference>
<evidence type="ECO:0000256" key="3">
    <source>
        <dbReference type="ARBA" id="ARBA00022553"/>
    </source>
</evidence>
<sequence length="210" mass="22861">MITEDPVSRLPCFPSGDLIASHPVRAERFPRWPRGPFPPARSAPPFPPPFSERPKHRPRASGSAGPGGRGAGLMSHPSPPAPEDEASTSVCRPKSSMASAARRQRRERRFRRYLSAGRLVRAQALLQRHPGLDVDAGQPPPLHRACARHDAPALCLLLRLGADPAHQDRHGNTALHAAARQGPDGEWVGGTGRKRPIREEMKVWCGGARL</sequence>
<feature type="region of interest" description="Disordered" evidence="9">
    <location>
        <begin position="1"/>
        <end position="104"/>
    </location>
</feature>
<dbReference type="GO" id="GO:0034122">
    <property type="term" value="P:negative regulation of toll-like receptor signaling pathway"/>
    <property type="evidence" value="ECO:0007669"/>
    <property type="project" value="TreeGrafter"/>
</dbReference>
<evidence type="ECO:0000256" key="7">
    <source>
        <dbReference type="ARBA" id="ARBA00030621"/>
    </source>
</evidence>
<dbReference type="GO" id="GO:0005634">
    <property type="term" value="C:nucleus"/>
    <property type="evidence" value="ECO:0007669"/>
    <property type="project" value="UniProtKB-SubCell"/>
</dbReference>
<dbReference type="EMBL" id="JBBHLL010000879">
    <property type="protein sequence ID" value="KAK7797232.1"/>
    <property type="molecule type" value="Genomic_DNA"/>
</dbReference>
<comment type="caution">
    <text evidence="10">The sequence shown here is derived from an EMBL/GenBank/DDBJ whole genome shotgun (WGS) entry which is preliminary data.</text>
</comment>
<reference evidence="10 11" key="1">
    <citation type="journal article" date="2023" name="bioRxiv">
        <title>Conserved and derived expression patterns and positive selection on dental genes reveal complex evolutionary context of ever-growing rodent molars.</title>
        <authorList>
            <person name="Calamari Z.T."/>
            <person name="Song A."/>
            <person name="Cohen E."/>
            <person name="Akter M."/>
            <person name="Roy R.D."/>
            <person name="Hallikas O."/>
            <person name="Christensen M.M."/>
            <person name="Li P."/>
            <person name="Marangoni P."/>
            <person name="Jernvall J."/>
            <person name="Klein O.D."/>
        </authorList>
    </citation>
    <scope>NUCLEOTIDE SEQUENCE [LARGE SCALE GENOMIC DNA]</scope>
    <source>
        <strain evidence="10">V071</strain>
    </source>
</reference>
<dbReference type="Proteomes" id="UP001488838">
    <property type="component" value="Unassembled WGS sequence"/>
</dbReference>
<evidence type="ECO:0000256" key="6">
    <source>
        <dbReference type="ARBA" id="ARBA00023242"/>
    </source>
</evidence>
<dbReference type="GO" id="GO:0043124">
    <property type="term" value="P:negative regulation of canonical NF-kappaB signal transduction"/>
    <property type="evidence" value="ECO:0007669"/>
    <property type="project" value="InterPro"/>
</dbReference>
<evidence type="ECO:0000256" key="1">
    <source>
        <dbReference type="ARBA" id="ARBA00004123"/>
    </source>
</evidence>
<evidence type="ECO:0000313" key="11">
    <source>
        <dbReference type="Proteomes" id="UP001488838"/>
    </source>
</evidence>
<accession>A0AAW0H7Y5</accession>
<evidence type="ECO:0000256" key="9">
    <source>
        <dbReference type="SAM" id="MobiDB-lite"/>
    </source>
</evidence>
<evidence type="ECO:0000256" key="4">
    <source>
        <dbReference type="ARBA" id="ARBA00022737"/>
    </source>
</evidence>
<feature type="compositionally biased region" description="Pro residues" evidence="9">
    <location>
        <begin position="33"/>
        <end position="51"/>
    </location>
</feature>
<keyword evidence="11" id="KW-1185">Reference proteome</keyword>
<gene>
    <name evidence="10" type="ORF">U0070_016575</name>
</gene>
<organism evidence="10 11">
    <name type="scientific">Myodes glareolus</name>
    <name type="common">Bank vole</name>
    <name type="synonym">Clethrionomys glareolus</name>
    <dbReference type="NCBI Taxonomy" id="447135"/>
    <lineage>
        <taxon>Eukaryota</taxon>
        <taxon>Metazoa</taxon>
        <taxon>Chordata</taxon>
        <taxon>Craniata</taxon>
        <taxon>Vertebrata</taxon>
        <taxon>Euteleostomi</taxon>
        <taxon>Mammalia</taxon>
        <taxon>Eutheria</taxon>
        <taxon>Euarchontoglires</taxon>
        <taxon>Glires</taxon>
        <taxon>Rodentia</taxon>
        <taxon>Myomorpha</taxon>
        <taxon>Muroidea</taxon>
        <taxon>Cricetidae</taxon>
        <taxon>Arvicolinae</taxon>
        <taxon>Myodes</taxon>
    </lineage>
</organism>
<protein>
    <recommendedName>
        <fullName evidence="2">NF-kappa-B inhibitor-like protein 1</fullName>
    </recommendedName>
    <alternativeName>
        <fullName evidence="7">Inhibitor of kappa B-like protein</fullName>
    </alternativeName>
    <alternativeName>
        <fullName evidence="8">Nuclear factor of kappa light polypeptide gene enhancer in B-cells inhibitor-like 1</fullName>
    </alternativeName>
</protein>